<evidence type="ECO:0000313" key="8">
    <source>
        <dbReference type="Proteomes" id="UP001065174"/>
    </source>
</evidence>
<dbReference type="SUPFAM" id="SSF49478">
    <property type="entry name" value="Cna protein B-type domain"/>
    <property type="match status" value="1"/>
</dbReference>
<evidence type="ECO:0000256" key="3">
    <source>
        <dbReference type="ARBA" id="ARBA00023237"/>
    </source>
</evidence>
<dbReference type="RefSeq" id="WP_262310604.1">
    <property type="nucleotide sequence ID" value="NZ_CP106679.1"/>
</dbReference>
<dbReference type="InterPro" id="IPR050330">
    <property type="entry name" value="Bact_OuterMem_StrucFunc"/>
</dbReference>
<dbReference type="InterPro" id="IPR011990">
    <property type="entry name" value="TPR-like_helical_dom_sf"/>
</dbReference>
<evidence type="ECO:0000256" key="4">
    <source>
        <dbReference type="PROSITE-ProRule" id="PRU00473"/>
    </source>
</evidence>
<feature type="compositionally biased region" description="Basic and acidic residues" evidence="5">
    <location>
        <begin position="653"/>
        <end position="669"/>
    </location>
</feature>
<dbReference type="SUPFAM" id="SSF82171">
    <property type="entry name" value="DPP6 N-terminal domain-like"/>
    <property type="match status" value="1"/>
</dbReference>
<name>A0ABY6CT56_9BACT</name>
<dbReference type="PROSITE" id="PS51123">
    <property type="entry name" value="OMPA_2"/>
    <property type="match status" value="1"/>
</dbReference>
<dbReference type="SUPFAM" id="SSF103088">
    <property type="entry name" value="OmpA-like"/>
    <property type="match status" value="1"/>
</dbReference>
<sequence>MKNINRYLGLIAWVFWIGCSPLKKANKSFEAGEYSTAIHQYQKALKKDDPVSNYALAEAYRHSNQLKKAEPYYKAAIDNHTNEERAYYYYALALKTNHKEEEAKRVLNTYLSKEDTDEDVVLWAQRELDNLNKIDEVRAQVSYFRVKNLDALNTEYAEYSPVYNDGYLYFTSNRDGGKTYKGTGTPFTDIYRVRSKGAKVELNTLQMLDENINDPDINEGSITMSDNGQTVIFAKANNGKASGTNEVNLYFTRYRNGQWSAARPLSINGRDSWDSTPALSPDGTTLYFSSNREGGYGGLDIYVAKLNRRGRWVDVRNMGPSVNTPGNELFPYVGGTGMLYFASDGHPGFGGLDLFQATRNAGAEVIENLGEPINSAADDFGLYLFNPSRGFFTSNRQGGMGDDDIYTFVNDDPDLKIVNYYLSGRTLTPDDQDQLVPLSNTKVVLVDEEDGIIDEVFTKVDGKYKFRVFPEENYYLIAEKDDYFTTRIDFSTIGKSLDKATLTEMVTDVNFEIDLPLDQIVIQKPIVLNNIYYDLDKADIKPEAAKELDKLVTIMKDNPEITIELSSHTDIRADDEYNLKLSQRRAESAVNYIISQGIDKKRLIAKGYGETKVIIVNADTELEHQQNRRTEFKVTKYDRRKTNDDEGEIEGEEVQKDPNADDDTDRFFSDLDEDTEN</sequence>
<keyword evidence="8" id="KW-1185">Reference proteome</keyword>
<dbReference type="CDD" id="cd07185">
    <property type="entry name" value="OmpA_C-like"/>
    <property type="match status" value="1"/>
</dbReference>
<dbReference type="PRINTS" id="PR01021">
    <property type="entry name" value="OMPADOMAIN"/>
</dbReference>
<evidence type="ECO:0000256" key="2">
    <source>
        <dbReference type="ARBA" id="ARBA00023136"/>
    </source>
</evidence>
<reference evidence="7" key="1">
    <citation type="submission" date="2022-09" db="EMBL/GenBank/DDBJ databases">
        <title>Comparative genomics and taxonomic characterization of three novel marine species of genus Reichenbachiella exhibiting antioxidant and polysaccharide degradation activities.</title>
        <authorList>
            <person name="Muhammad N."/>
            <person name="Lee Y.-J."/>
            <person name="Ko J."/>
            <person name="Kim S.-G."/>
        </authorList>
    </citation>
    <scope>NUCLEOTIDE SEQUENCE</scope>
    <source>
        <strain evidence="7">BKB1-1</strain>
    </source>
</reference>
<keyword evidence="2 4" id="KW-0472">Membrane</keyword>
<evidence type="ECO:0000313" key="7">
    <source>
        <dbReference type="EMBL" id="UXP33175.1"/>
    </source>
</evidence>
<dbReference type="InterPro" id="IPR011042">
    <property type="entry name" value="6-blade_b-propeller_TolB-like"/>
</dbReference>
<dbReference type="Proteomes" id="UP001065174">
    <property type="component" value="Chromosome"/>
</dbReference>
<dbReference type="EMBL" id="CP106679">
    <property type="protein sequence ID" value="UXP33175.1"/>
    <property type="molecule type" value="Genomic_DNA"/>
</dbReference>
<dbReference type="InterPro" id="IPR036737">
    <property type="entry name" value="OmpA-like_sf"/>
</dbReference>
<dbReference type="InterPro" id="IPR006664">
    <property type="entry name" value="OMP_bac"/>
</dbReference>
<comment type="subcellular location">
    <subcellularLocation>
        <location evidence="1">Cell outer membrane</location>
    </subcellularLocation>
</comment>
<feature type="region of interest" description="Disordered" evidence="5">
    <location>
        <begin position="636"/>
        <end position="677"/>
    </location>
</feature>
<dbReference type="InterPro" id="IPR006665">
    <property type="entry name" value="OmpA-like"/>
</dbReference>
<dbReference type="Gene3D" id="3.30.1330.60">
    <property type="entry name" value="OmpA-like domain"/>
    <property type="match status" value="1"/>
</dbReference>
<dbReference type="PANTHER" id="PTHR30329:SF21">
    <property type="entry name" value="LIPOPROTEIN YIAD-RELATED"/>
    <property type="match status" value="1"/>
</dbReference>
<evidence type="ECO:0000256" key="5">
    <source>
        <dbReference type="SAM" id="MobiDB-lite"/>
    </source>
</evidence>
<organism evidence="7 8">
    <name type="scientific">Reichenbachiella agarivorans</name>
    <dbReference type="NCBI Taxonomy" id="2979464"/>
    <lineage>
        <taxon>Bacteria</taxon>
        <taxon>Pseudomonadati</taxon>
        <taxon>Bacteroidota</taxon>
        <taxon>Cytophagia</taxon>
        <taxon>Cytophagales</taxon>
        <taxon>Reichenbachiellaceae</taxon>
        <taxon>Reichenbachiella</taxon>
    </lineage>
</organism>
<dbReference type="Gene3D" id="1.25.40.10">
    <property type="entry name" value="Tetratricopeptide repeat domain"/>
    <property type="match status" value="1"/>
</dbReference>
<dbReference type="PROSITE" id="PS51257">
    <property type="entry name" value="PROKAR_LIPOPROTEIN"/>
    <property type="match status" value="1"/>
</dbReference>
<feature type="domain" description="OmpA-like" evidence="6">
    <location>
        <begin position="521"/>
        <end position="638"/>
    </location>
</feature>
<dbReference type="Gene3D" id="2.120.10.30">
    <property type="entry name" value="TolB, C-terminal domain"/>
    <property type="match status" value="1"/>
</dbReference>
<proteinExistence type="predicted"/>
<gene>
    <name evidence="7" type="ORF">N6H18_04300</name>
</gene>
<evidence type="ECO:0000256" key="1">
    <source>
        <dbReference type="ARBA" id="ARBA00004442"/>
    </source>
</evidence>
<dbReference type="SUPFAM" id="SSF48452">
    <property type="entry name" value="TPR-like"/>
    <property type="match status" value="1"/>
</dbReference>
<keyword evidence="3" id="KW-0998">Cell outer membrane</keyword>
<dbReference type="InterPro" id="IPR011659">
    <property type="entry name" value="WD40"/>
</dbReference>
<evidence type="ECO:0000259" key="6">
    <source>
        <dbReference type="PROSITE" id="PS51123"/>
    </source>
</evidence>
<accession>A0ABY6CT56</accession>
<protein>
    <submittedName>
        <fullName evidence="7">OmpA family protein</fullName>
    </submittedName>
</protein>
<dbReference type="Pfam" id="PF00691">
    <property type="entry name" value="OmpA"/>
    <property type="match status" value="1"/>
</dbReference>
<dbReference type="Pfam" id="PF07676">
    <property type="entry name" value="PD40"/>
    <property type="match status" value="2"/>
</dbReference>
<dbReference type="PANTHER" id="PTHR30329">
    <property type="entry name" value="STATOR ELEMENT OF FLAGELLAR MOTOR COMPLEX"/>
    <property type="match status" value="1"/>
</dbReference>